<dbReference type="Pfam" id="PF16310">
    <property type="entry name" value="DUF4952"/>
    <property type="match status" value="1"/>
</dbReference>
<dbReference type="InterPro" id="IPR032537">
    <property type="entry name" value="DUF4952"/>
</dbReference>
<organism evidence="2 3">
    <name type="scientific">Janthinobacterium lividum</name>
    <dbReference type="NCBI Taxonomy" id="29581"/>
    <lineage>
        <taxon>Bacteria</taxon>
        <taxon>Pseudomonadati</taxon>
        <taxon>Pseudomonadota</taxon>
        <taxon>Betaproteobacteria</taxon>
        <taxon>Burkholderiales</taxon>
        <taxon>Oxalobacteraceae</taxon>
        <taxon>Janthinobacterium</taxon>
    </lineage>
</organism>
<gene>
    <name evidence="2" type="ORF">FHI69_06180</name>
</gene>
<feature type="signal peptide" evidence="1">
    <location>
        <begin position="1"/>
        <end position="25"/>
    </location>
</feature>
<dbReference type="Proteomes" id="UP000305681">
    <property type="component" value="Unassembled WGS sequence"/>
</dbReference>
<protein>
    <submittedName>
        <fullName evidence="2">DUF4952 domain-containing protein</fullName>
    </submittedName>
</protein>
<sequence>MPMPVTKLAPLLPWLLLLGAGGAQGAELACSDFLSQLGKKPAYLVYQGCQQNRERQDQPFEARYAVDGKHAQQAEAYLRRAYGLPRLKRYCCAWDSSPHSWRDRRTGYGYVLLMGSGETLVRTRDAWPRIDRFVVQVDGYAQDP</sequence>
<dbReference type="AlphaFoldDB" id="A0A5C4NWI6"/>
<dbReference type="EMBL" id="VDGE01000001">
    <property type="protein sequence ID" value="TNC78833.1"/>
    <property type="molecule type" value="Genomic_DNA"/>
</dbReference>
<keyword evidence="1" id="KW-0732">Signal</keyword>
<evidence type="ECO:0000313" key="2">
    <source>
        <dbReference type="EMBL" id="TNC78833.1"/>
    </source>
</evidence>
<reference evidence="2 3" key="1">
    <citation type="submission" date="2019-06" db="EMBL/GenBank/DDBJ databases">
        <title>Genome sequence of Janthinobacterium lividum UCD_MED1.</title>
        <authorList>
            <person name="De Leon M.E."/>
            <person name="Jospin G."/>
        </authorList>
    </citation>
    <scope>NUCLEOTIDE SEQUENCE [LARGE SCALE GENOMIC DNA]</scope>
    <source>
        <strain evidence="2 3">UCD_MED1</strain>
    </source>
</reference>
<proteinExistence type="predicted"/>
<name>A0A5C4NWI6_9BURK</name>
<evidence type="ECO:0000313" key="3">
    <source>
        <dbReference type="Proteomes" id="UP000305681"/>
    </source>
</evidence>
<accession>A0A5C4NWI6</accession>
<feature type="chain" id="PRO_5022742103" evidence="1">
    <location>
        <begin position="26"/>
        <end position="144"/>
    </location>
</feature>
<evidence type="ECO:0000256" key="1">
    <source>
        <dbReference type="SAM" id="SignalP"/>
    </source>
</evidence>
<comment type="caution">
    <text evidence="2">The sequence shown here is derived from an EMBL/GenBank/DDBJ whole genome shotgun (WGS) entry which is preliminary data.</text>
</comment>